<dbReference type="SUPFAM" id="SSF50974">
    <property type="entry name" value="Nitrous oxide reductase, N-terminal domain"/>
    <property type="match status" value="1"/>
</dbReference>
<evidence type="ECO:0000313" key="4">
    <source>
        <dbReference type="Proteomes" id="UP001564408"/>
    </source>
</evidence>
<feature type="chain" id="PRO_5045532882" evidence="1">
    <location>
        <begin position="22"/>
        <end position="576"/>
    </location>
</feature>
<comment type="caution">
    <text evidence="3">The sequence shown here is derived from an EMBL/GenBank/DDBJ whole genome shotgun (WGS) entry which is preliminary data.</text>
</comment>
<keyword evidence="4" id="KW-1185">Reference proteome</keyword>
<dbReference type="InterPro" id="IPR055188">
    <property type="entry name" value="Choice_anch_I"/>
</dbReference>
<dbReference type="PANTHER" id="PTHR46928">
    <property type="entry name" value="MESENCHYME-SPECIFIC CELL SURFACE GLYCOPROTEIN"/>
    <property type="match status" value="1"/>
</dbReference>
<dbReference type="RefSeq" id="WP_369667699.1">
    <property type="nucleotide sequence ID" value="NZ_JBDKXB010000019.1"/>
</dbReference>
<dbReference type="EMBL" id="JBDKXB010000019">
    <property type="protein sequence ID" value="MEY6433313.1"/>
    <property type="molecule type" value="Genomic_DNA"/>
</dbReference>
<dbReference type="Proteomes" id="UP001564408">
    <property type="component" value="Unassembled WGS sequence"/>
</dbReference>
<evidence type="ECO:0000259" key="2">
    <source>
        <dbReference type="Pfam" id="PF22494"/>
    </source>
</evidence>
<dbReference type="Pfam" id="PF22494">
    <property type="entry name" value="choice_anch_I"/>
    <property type="match status" value="1"/>
</dbReference>
<sequence>MKFTPMATALLACSIGASVSAAPSASPFAISITPLGTYATDIFDRSAAEIVAHDPKTQRLFVVNAESGQIDVLSIVAPQVPTKLFSLNLGTVFANGQGIVNSVAVHAGLVAAAVEAVPRTDPGRVVFFDAAGEEGLSFLADVEVGALPDALTFTPDGKRVLVANEGEPNDDYTIDPEGSVSIIDLPKDIARLTQDQVRTATFTKFNDVELDPAIRIFGPAAPVAEGAEATRTVAQNLEPEWITVSKDGRTAWVALQENNAIAVLDIAAGEFTAIHALGFKDHLLPGNELDVSDRDNQINITNWPVFGMYQPDTIANYQYRGRNYIVTANEGDARDWDGYSEVSRFRALSGSVPICADSERFNAFFANNDMGITNLDQLRDNSNMGRLNVTIEDGLRRDADGKPLCYEDIYAFGARSFSIWNDELELVWDSGSEFERITAEVYPEFFNSNHRENSFETRSDDKGPEPEGVVLAKLWGRDYAFIGLERVGGVMIYDITNPYAPQFVQYFNNRDFGFDPTDDNERPFAGDLGAEGLIVIEASKSPVPGVPLLVVANEVSGTTTLFRIDRERLVGASRPR</sequence>
<feature type="domain" description="Choice-of-anchor I" evidence="2">
    <location>
        <begin position="45"/>
        <end position="564"/>
    </location>
</feature>
<dbReference type="InterPro" id="IPR011045">
    <property type="entry name" value="N2O_reductase_N"/>
</dbReference>
<dbReference type="Gene3D" id="2.130.10.10">
    <property type="entry name" value="YVTN repeat-like/Quinoprotein amine dehydrogenase"/>
    <property type="match status" value="2"/>
</dbReference>
<evidence type="ECO:0000256" key="1">
    <source>
        <dbReference type="SAM" id="SignalP"/>
    </source>
</evidence>
<organism evidence="3 4">
    <name type="scientific">Thioalkalicoccus limnaeus</name>
    <dbReference type="NCBI Taxonomy" id="120681"/>
    <lineage>
        <taxon>Bacteria</taxon>
        <taxon>Pseudomonadati</taxon>
        <taxon>Pseudomonadota</taxon>
        <taxon>Gammaproteobacteria</taxon>
        <taxon>Chromatiales</taxon>
        <taxon>Chromatiaceae</taxon>
        <taxon>Thioalkalicoccus</taxon>
    </lineage>
</organism>
<gene>
    <name evidence="3" type="ORF">ABC977_12960</name>
</gene>
<dbReference type="SUPFAM" id="SSF51004">
    <property type="entry name" value="C-terminal (heme d1) domain of cytochrome cd1-nitrite reductase"/>
    <property type="match status" value="1"/>
</dbReference>
<reference evidence="3 4" key="1">
    <citation type="submission" date="2024-05" db="EMBL/GenBank/DDBJ databases">
        <title>Genome Sequence and Characterization of the New Strain Purple Sulfur Bacterium of Genus Thioalkalicoccus.</title>
        <authorList>
            <person name="Bryantseva I.A."/>
            <person name="Kyndt J.A."/>
            <person name="Imhoff J.F."/>
        </authorList>
    </citation>
    <scope>NUCLEOTIDE SEQUENCE [LARGE SCALE GENOMIC DNA]</scope>
    <source>
        <strain evidence="3 4">Um2</strain>
    </source>
</reference>
<proteinExistence type="predicted"/>
<accession>A0ABV4BIJ8</accession>
<evidence type="ECO:0000313" key="3">
    <source>
        <dbReference type="EMBL" id="MEY6433313.1"/>
    </source>
</evidence>
<dbReference type="NCBIfam" id="NF038117">
    <property type="entry name" value="choice_anch_I"/>
    <property type="match status" value="1"/>
</dbReference>
<protein>
    <submittedName>
        <fullName evidence="3">Choice-of-anchor I family protein</fullName>
    </submittedName>
</protein>
<name>A0ABV4BIJ8_9GAMM</name>
<dbReference type="InterPro" id="IPR052956">
    <property type="entry name" value="Mesenchyme-surface_protein"/>
</dbReference>
<keyword evidence="1" id="KW-0732">Signal</keyword>
<dbReference type="PANTHER" id="PTHR46928:SF1">
    <property type="entry name" value="MESENCHYME-SPECIFIC CELL SURFACE GLYCOPROTEIN"/>
    <property type="match status" value="1"/>
</dbReference>
<feature type="signal peptide" evidence="1">
    <location>
        <begin position="1"/>
        <end position="21"/>
    </location>
</feature>
<dbReference type="InterPro" id="IPR015943">
    <property type="entry name" value="WD40/YVTN_repeat-like_dom_sf"/>
</dbReference>
<dbReference type="InterPro" id="IPR011048">
    <property type="entry name" value="Haem_d1_sf"/>
</dbReference>